<keyword evidence="3" id="KW-1185">Reference proteome</keyword>
<protein>
    <submittedName>
        <fullName evidence="2">Uncharacterized protein</fullName>
    </submittedName>
</protein>
<feature type="transmembrane region" description="Helical" evidence="1">
    <location>
        <begin position="32"/>
        <end position="54"/>
    </location>
</feature>
<dbReference type="EMBL" id="CAKOAT010041114">
    <property type="protein sequence ID" value="CAH8287343.1"/>
    <property type="molecule type" value="Genomic_DNA"/>
</dbReference>
<evidence type="ECO:0000313" key="3">
    <source>
        <dbReference type="Proteomes" id="UP001642260"/>
    </source>
</evidence>
<evidence type="ECO:0000256" key="1">
    <source>
        <dbReference type="SAM" id="Phobius"/>
    </source>
</evidence>
<keyword evidence="1" id="KW-0812">Transmembrane</keyword>
<dbReference type="PANTHER" id="PTHR46666:SF2">
    <property type="entry name" value="60S RIBOSOMAL L18A-LIKE PROTEIN"/>
    <property type="match status" value="1"/>
</dbReference>
<keyword evidence="1" id="KW-1133">Transmembrane helix</keyword>
<dbReference type="Proteomes" id="UP001642260">
    <property type="component" value="Unassembled WGS sequence"/>
</dbReference>
<organism evidence="2 3">
    <name type="scientific">Eruca vesicaria subsp. sativa</name>
    <name type="common">Garden rocket</name>
    <name type="synonym">Eruca sativa</name>
    <dbReference type="NCBI Taxonomy" id="29727"/>
    <lineage>
        <taxon>Eukaryota</taxon>
        <taxon>Viridiplantae</taxon>
        <taxon>Streptophyta</taxon>
        <taxon>Embryophyta</taxon>
        <taxon>Tracheophyta</taxon>
        <taxon>Spermatophyta</taxon>
        <taxon>Magnoliopsida</taxon>
        <taxon>eudicotyledons</taxon>
        <taxon>Gunneridae</taxon>
        <taxon>Pentapetalae</taxon>
        <taxon>rosids</taxon>
        <taxon>malvids</taxon>
        <taxon>Brassicales</taxon>
        <taxon>Brassicaceae</taxon>
        <taxon>Brassiceae</taxon>
        <taxon>Eruca</taxon>
    </lineage>
</organism>
<sequence length="88" mass="10118">MELMTNLFHALVAELDGSQLHSIHYLPAKSPFVRFLMGFVFPFLWYYAMFLYFGNYYSKEPRERAGLSASAITSPLGSSYVLKTFCVM</sequence>
<gene>
    <name evidence="2" type="ORF">ERUC_LOCUS1110</name>
</gene>
<proteinExistence type="predicted"/>
<dbReference type="PANTHER" id="PTHR46666">
    <property type="entry name" value="60S RIBOSOMAL L18A-LIKE PROTEIN"/>
    <property type="match status" value="1"/>
</dbReference>
<name>A0ABC8IRD6_ERUVS</name>
<comment type="caution">
    <text evidence="2">The sequence shown here is derived from an EMBL/GenBank/DDBJ whole genome shotgun (WGS) entry which is preliminary data.</text>
</comment>
<evidence type="ECO:0000313" key="2">
    <source>
        <dbReference type="EMBL" id="CAH8287343.1"/>
    </source>
</evidence>
<keyword evidence="1" id="KW-0472">Membrane</keyword>
<reference evidence="2 3" key="1">
    <citation type="submission" date="2022-03" db="EMBL/GenBank/DDBJ databases">
        <authorList>
            <person name="Macdonald S."/>
            <person name="Ahmed S."/>
            <person name="Newling K."/>
        </authorList>
    </citation>
    <scope>NUCLEOTIDE SEQUENCE [LARGE SCALE GENOMIC DNA]</scope>
</reference>
<dbReference type="AlphaFoldDB" id="A0ABC8IRD6"/>
<accession>A0ABC8IRD6</accession>